<feature type="region of interest" description="Disordered" evidence="1">
    <location>
        <begin position="1"/>
        <end position="192"/>
    </location>
</feature>
<evidence type="ECO:0000313" key="2">
    <source>
        <dbReference type="EMBL" id="KAJ1190495.1"/>
    </source>
</evidence>
<feature type="compositionally biased region" description="Basic and acidic residues" evidence="1">
    <location>
        <begin position="72"/>
        <end position="90"/>
    </location>
</feature>
<dbReference type="Proteomes" id="UP001066276">
    <property type="component" value="Chromosome 3_1"/>
</dbReference>
<keyword evidence="3" id="KW-1185">Reference proteome</keyword>
<comment type="caution">
    <text evidence="2">The sequence shown here is derived from an EMBL/GenBank/DDBJ whole genome shotgun (WGS) entry which is preliminary data.</text>
</comment>
<protein>
    <submittedName>
        <fullName evidence="2">Uncharacterized protein</fullName>
    </submittedName>
</protein>
<feature type="compositionally biased region" description="Basic and acidic residues" evidence="1">
    <location>
        <begin position="150"/>
        <end position="163"/>
    </location>
</feature>
<dbReference type="AlphaFoldDB" id="A0AAV7UN89"/>
<accession>A0AAV7UN89</accession>
<organism evidence="2 3">
    <name type="scientific">Pleurodeles waltl</name>
    <name type="common">Iberian ribbed newt</name>
    <dbReference type="NCBI Taxonomy" id="8319"/>
    <lineage>
        <taxon>Eukaryota</taxon>
        <taxon>Metazoa</taxon>
        <taxon>Chordata</taxon>
        <taxon>Craniata</taxon>
        <taxon>Vertebrata</taxon>
        <taxon>Euteleostomi</taxon>
        <taxon>Amphibia</taxon>
        <taxon>Batrachia</taxon>
        <taxon>Caudata</taxon>
        <taxon>Salamandroidea</taxon>
        <taxon>Salamandridae</taxon>
        <taxon>Pleurodelinae</taxon>
        <taxon>Pleurodeles</taxon>
    </lineage>
</organism>
<gene>
    <name evidence="2" type="ORF">NDU88_007233</name>
</gene>
<feature type="compositionally biased region" description="Polar residues" evidence="1">
    <location>
        <begin position="173"/>
        <end position="183"/>
    </location>
</feature>
<proteinExistence type="predicted"/>
<name>A0AAV7UN89_PLEWA</name>
<evidence type="ECO:0000313" key="3">
    <source>
        <dbReference type="Proteomes" id="UP001066276"/>
    </source>
</evidence>
<evidence type="ECO:0000256" key="1">
    <source>
        <dbReference type="SAM" id="MobiDB-lite"/>
    </source>
</evidence>
<feature type="compositionally biased region" description="Basic residues" evidence="1">
    <location>
        <begin position="8"/>
        <end position="18"/>
    </location>
</feature>
<reference evidence="2" key="1">
    <citation type="journal article" date="2022" name="bioRxiv">
        <title>Sequencing and chromosome-scale assembly of the giantPleurodeles waltlgenome.</title>
        <authorList>
            <person name="Brown T."/>
            <person name="Elewa A."/>
            <person name="Iarovenko S."/>
            <person name="Subramanian E."/>
            <person name="Araus A.J."/>
            <person name="Petzold A."/>
            <person name="Susuki M."/>
            <person name="Suzuki K.-i.T."/>
            <person name="Hayashi T."/>
            <person name="Toyoda A."/>
            <person name="Oliveira C."/>
            <person name="Osipova E."/>
            <person name="Leigh N.D."/>
            <person name="Simon A."/>
            <person name="Yun M.H."/>
        </authorList>
    </citation>
    <scope>NUCLEOTIDE SEQUENCE</scope>
    <source>
        <strain evidence="2">20211129_DDA</strain>
        <tissue evidence="2">Liver</tissue>
    </source>
</reference>
<sequence length="192" mass="20816">MGTPRPPAPRRREKKKRSPSPIQRLGRTHGVAPRGVAGNIGGLGRGRDPPGQTRGEARCLLPALLRPPHLPNAKDEAQSRCARWGRERPGPRTQEGPSGPGGCGPRPAMKKSREPRRRESPGKKRNPLQQILGGGGHIPRLLSCIPPPRPESRSPEPRRGDRPRSRRWIGGKNSITETTTNRGTGPGGLCCD</sequence>
<dbReference type="EMBL" id="JANPWB010000005">
    <property type="protein sequence ID" value="KAJ1190495.1"/>
    <property type="molecule type" value="Genomic_DNA"/>
</dbReference>